<dbReference type="FunFam" id="1.10.530.10:FF:000026">
    <property type="entry name" value="Lysozyme g"/>
    <property type="match status" value="1"/>
</dbReference>
<evidence type="ECO:0000313" key="13">
    <source>
        <dbReference type="Proteomes" id="UP000265040"/>
    </source>
</evidence>
<keyword evidence="7 9" id="KW-0378">Hydrolase</keyword>
<name>A0A7N6BWG3_ANATE</name>
<dbReference type="InParanoid" id="A0A7N6BWG3"/>
<reference evidence="12" key="1">
    <citation type="submission" date="2021-04" db="EMBL/GenBank/DDBJ databases">
        <authorList>
            <consortium name="Wellcome Sanger Institute Data Sharing"/>
        </authorList>
    </citation>
    <scope>NUCLEOTIDE SEQUENCE [LARGE SCALE GENOMIC DNA]</scope>
</reference>
<evidence type="ECO:0000256" key="4">
    <source>
        <dbReference type="ARBA" id="ARBA00016485"/>
    </source>
</evidence>
<evidence type="ECO:0000256" key="8">
    <source>
        <dbReference type="ARBA" id="ARBA00023295"/>
    </source>
</evidence>
<dbReference type="Proteomes" id="UP000265040">
    <property type="component" value="Chromosome 1"/>
</dbReference>
<feature type="active site" evidence="10">
    <location>
        <position position="85"/>
    </location>
</feature>
<keyword evidence="8 9" id="KW-0326">Glycosidase</keyword>
<evidence type="ECO:0000259" key="11">
    <source>
        <dbReference type="Pfam" id="PF01464"/>
    </source>
</evidence>
<evidence type="ECO:0000256" key="7">
    <source>
        <dbReference type="ARBA" id="ARBA00022801"/>
    </source>
</evidence>
<evidence type="ECO:0000256" key="3">
    <source>
        <dbReference type="ARBA" id="ARBA00012732"/>
    </source>
</evidence>
<dbReference type="PANTHER" id="PTHR31698">
    <property type="entry name" value="LYSOZYME G FAMILY MEMBER"/>
    <property type="match status" value="1"/>
</dbReference>
<keyword evidence="13" id="KW-1185">Reference proteome</keyword>
<comment type="catalytic activity">
    <reaction evidence="1 9">
        <text>Hydrolysis of (1-&gt;4)-beta-linkages between N-acetylmuramic acid and N-acetyl-D-glucosamine residues in a peptidoglycan and between N-acetyl-D-glucosamine residues in chitodextrins.</text>
        <dbReference type="EC" id="3.2.1.17"/>
    </reaction>
</comment>
<dbReference type="SUPFAM" id="SSF53955">
    <property type="entry name" value="Lysozyme-like"/>
    <property type="match status" value="1"/>
</dbReference>
<dbReference type="GO" id="GO:0003796">
    <property type="term" value="F:lysozyme activity"/>
    <property type="evidence" value="ECO:0007669"/>
    <property type="project" value="UniProtKB-UniRule"/>
</dbReference>
<evidence type="ECO:0000313" key="12">
    <source>
        <dbReference type="Ensembl" id="ENSATEP00000068837.1"/>
    </source>
</evidence>
<proteinExistence type="inferred from homology"/>
<feature type="domain" description="Transglycosylase SLT" evidence="11">
    <location>
        <begin position="65"/>
        <end position="174"/>
    </location>
</feature>
<evidence type="ECO:0000256" key="2">
    <source>
        <dbReference type="ARBA" id="ARBA00008902"/>
    </source>
</evidence>
<dbReference type="PIRSF" id="PIRSF001065">
    <property type="entry name" value="Lysozyme_g"/>
    <property type="match status" value="1"/>
</dbReference>
<dbReference type="Ensembl" id="ENSATET00000071006.2">
    <property type="protein sequence ID" value="ENSATEP00000068837.1"/>
    <property type="gene ID" value="ENSATEG00000004471.3"/>
</dbReference>
<dbReference type="GO" id="GO:0005576">
    <property type="term" value="C:extracellular region"/>
    <property type="evidence" value="ECO:0007669"/>
    <property type="project" value="TreeGrafter"/>
</dbReference>
<dbReference type="FunCoup" id="A0A7N6BWG3">
    <property type="interactions" value="820"/>
</dbReference>
<protein>
    <recommendedName>
        <fullName evidence="4 9">Lysozyme g</fullName>
        <ecNumber evidence="3 9">3.2.1.17</ecNumber>
    </recommendedName>
</protein>
<dbReference type="Gene3D" id="1.10.530.10">
    <property type="match status" value="1"/>
</dbReference>
<evidence type="ECO:0000256" key="10">
    <source>
        <dbReference type="PIRSR" id="PIRSR001065-1"/>
    </source>
</evidence>
<dbReference type="PRINTS" id="PR00749">
    <property type="entry name" value="LYSOZYMEG"/>
</dbReference>
<evidence type="ECO:0000256" key="5">
    <source>
        <dbReference type="ARBA" id="ARBA00022529"/>
    </source>
</evidence>
<organism evidence="12 13">
    <name type="scientific">Anabas testudineus</name>
    <name type="common">Climbing perch</name>
    <name type="synonym">Anthias testudineus</name>
    <dbReference type="NCBI Taxonomy" id="64144"/>
    <lineage>
        <taxon>Eukaryota</taxon>
        <taxon>Metazoa</taxon>
        <taxon>Chordata</taxon>
        <taxon>Craniata</taxon>
        <taxon>Vertebrata</taxon>
        <taxon>Euteleostomi</taxon>
        <taxon>Actinopterygii</taxon>
        <taxon>Neopterygii</taxon>
        <taxon>Teleostei</taxon>
        <taxon>Neoteleostei</taxon>
        <taxon>Acanthomorphata</taxon>
        <taxon>Anabantaria</taxon>
        <taxon>Anabantiformes</taxon>
        <taxon>Anabantoidei</taxon>
        <taxon>Anabantidae</taxon>
        <taxon>Anabas</taxon>
    </lineage>
</organism>
<dbReference type="EC" id="3.2.1.17" evidence="3 9"/>
<reference evidence="12" key="2">
    <citation type="submission" date="2025-08" db="UniProtKB">
        <authorList>
            <consortium name="Ensembl"/>
        </authorList>
    </citation>
    <scope>IDENTIFICATION</scope>
</reference>
<dbReference type="InterPro" id="IPR023346">
    <property type="entry name" value="Lysozyme-like_dom_sf"/>
</dbReference>
<feature type="active site" evidence="10">
    <location>
        <position position="98"/>
    </location>
</feature>
<dbReference type="GO" id="GO:0050830">
    <property type="term" value="P:defense response to Gram-positive bacterium"/>
    <property type="evidence" value="ECO:0007669"/>
    <property type="project" value="TreeGrafter"/>
</dbReference>
<dbReference type="GO" id="GO:0009253">
    <property type="term" value="P:peptidoglycan catabolic process"/>
    <property type="evidence" value="ECO:0007669"/>
    <property type="project" value="InterPro"/>
</dbReference>
<evidence type="ECO:0000256" key="6">
    <source>
        <dbReference type="ARBA" id="ARBA00022638"/>
    </source>
</evidence>
<dbReference type="CDD" id="cd01021">
    <property type="entry name" value="GEWL"/>
    <property type="match status" value="1"/>
</dbReference>
<dbReference type="AlphaFoldDB" id="A0A7N6BWG3"/>
<keyword evidence="6" id="KW-0081">Bacteriolytic enzyme</keyword>
<dbReference type="GeneTree" id="ENSGT00390000017614"/>
<accession>A0A7N6BWG3</accession>
<evidence type="ECO:0000256" key="9">
    <source>
        <dbReference type="PIRNR" id="PIRNR001065"/>
    </source>
</evidence>
<dbReference type="OrthoDB" id="10021790at2759"/>
<dbReference type="InterPro" id="IPR002152">
    <property type="entry name" value="Glyco_hydro_23"/>
</dbReference>
<dbReference type="GO" id="GO:0031640">
    <property type="term" value="P:killing of cells of another organism"/>
    <property type="evidence" value="ECO:0007669"/>
    <property type="project" value="UniProtKB-KW"/>
</dbReference>
<keyword evidence="5" id="KW-0929">Antimicrobial</keyword>
<dbReference type="Pfam" id="PF01464">
    <property type="entry name" value="SLT"/>
    <property type="match status" value="1"/>
</dbReference>
<evidence type="ECO:0000256" key="1">
    <source>
        <dbReference type="ARBA" id="ARBA00000632"/>
    </source>
</evidence>
<dbReference type="InterPro" id="IPR008258">
    <property type="entry name" value="Transglycosylase_SLT_dom_1"/>
</dbReference>
<reference evidence="12" key="3">
    <citation type="submission" date="2025-09" db="UniProtKB">
        <authorList>
            <consortium name="Ensembl"/>
        </authorList>
    </citation>
    <scope>IDENTIFICATION</scope>
</reference>
<comment type="similarity">
    <text evidence="2 9">Belongs to the glycosyl hydrolase 23 family.</text>
</comment>
<sequence>MFEMMQINPMKICFVGYGDITKVETTGASQRTAQQDKLGYSGVPASHAMAKTDAGRMSKYKSKINTVGHKYGIEPALIAAIISRESRAGNVLKDGWGDSGNAWGLMQVDVNPHGGGHTARGAWDSEEHLCQGTEILVHFIGRIGKKFPSWTSEQQLKGGIAAYNKGDGNVHSYDSVDARTTGGDYSNDVVARAQWYKNNGY</sequence>
<dbReference type="PANTHER" id="PTHR31698:SF8">
    <property type="entry name" value="LYSOZYME G-RELATED"/>
    <property type="match status" value="1"/>
</dbReference>